<dbReference type="AlphaFoldDB" id="A0AAU9KXF5"/>
<feature type="domain" description="Choline/carnitine acyltransferase" evidence="6">
    <location>
        <begin position="48"/>
        <end position="611"/>
    </location>
</feature>
<dbReference type="PANTHER" id="PTHR22589:SF16">
    <property type="entry name" value="CARNITINE O-PALMITOYLTRANSFERASE 2, MITOCHONDRIAL"/>
    <property type="match status" value="1"/>
</dbReference>
<reference evidence="7 9" key="1">
    <citation type="submission" date="2021-11" db="EMBL/GenBank/DDBJ databases">
        <authorList>
            <person name="Islam A."/>
            <person name="Islam S."/>
            <person name="Flora M.S."/>
            <person name="Rahman M."/>
            <person name="Ziaur R.M."/>
            <person name="Epstein J.H."/>
            <person name="Hassan M."/>
            <person name="Klassen M."/>
            <person name="Woodard K."/>
            <person name="Webb A."/>
            <person name="Webby R.J."/>
            <person name="El Zowalaty M.E."/>
        </authorList>
    </citation>
    <scope>NUCLEOTIDE SEQUENCE</scope>
    <source>
        <strain evidence="8">Pbs1</strain>
        <strain evidence="7">Pbs3</strain>
    </source>
</reference>
<dbReference type="Proteomes" id="UP001160483">
    <property type="component" value="Unassembled WGS sequence"/>
</dbReference>
<evidence type="ECO:0000313" key="9">
    <source>
        <dbReference type="Proteomes" id="UP001158986"/>
    </source>
</evidence>
<evidence type="ECO:0000256" key="1">
    <source>
        <dbReference type="ARBA" id="ARBA00005232"/>
    </source>
</evidence>
<dbReference type="InterPro" id="IPR023213">
    <property type="entry name" value="CAT-like_dom_sf"/>
</dbReference>
<keyword evidence="9" id="KW-1185">Reference proteome</keyword>
<evidence type="ECO:0000259" key="6">
    <source>
        <dbReference type="Pfam" id="PF00755"/>
    </source>
</evidence>
<proteinExistence type="inferred from homology"/>
<evidence type="ECO:0000256" key="4">
    <source>
        <dbReference type="PIRSR" id="PIRSR600542-1"/>
    </source>
</evidence>
<dbReference type="EMBL" id="CAKKTJ010000193">
    <property type="protein sequence ID" value="CAH0477775.1"/>
    <property type="molecule type" value="Genomic_DNA"/>
</dbReference>
<evidence type="ECO:0000256" key="2">
    <source>
        <dbReference type="ARBA" id="ARBA00022679"/>
    </source>
</evidence>
<gene>
    <name evidence="8" type="ORF">PBS001_LOCUS3402</name>
    <name evidence="7" type="ORF">PBS003_LOCUS4505</name>
</gene>
<dbReference type="InterPro" id="IPR042231">
    <property type="entry name" value="Cho/carn_acyl_trans_2"/>
</dbReference>
<evidence type="ECO:0000313" key="10">
    <source>
        <dbReference type="Proteomes" id="UP001160483"/>
    </source>
</evidence>
<dbReference type="Gene3D" id="3.30.559.10">
    <property type="entry name" value="Chloramphenicol acetyltransferase-like domain"/>
    <property type="match status" value="1"/>
</dbReference>
<dbReference type="Gene3D" id="3.30.559.70">
    <property type="entry name" value="Choline/Carnitine o-acyltransferase, domain 2"/>
    <property type="match status" value="1"/>
</dbReference>
<dbReference type="EMBL" id="CAKLCB010000205">
    <property type="protein sequence ID" value="CAH0516760.1"/>
    <property type="molecule type" value="Genomic_DNA"/>
</dbReference>
<dbReference type="SUPFAM" id="SSF52777">
    <property type="entry name" value="CoA-dependent acyltransferases"/>
    <property type="match status" value="2"/>
</dbReference>
<keyword evidence="2 5" id="KW-0808">Transferase</keyword>
<evidence type="ECO:0000256" key="5">
    <source>
        <dbReference type="RuleBase" id="RU003801"/>
    </source>
</evidence>
<protein>
    <recommendedName>
        <fullName evidence="6">Choline/carnitine acyltransferase domain-containing protein</fullName>
    </recommendedName>
</protein>
<name>A0AAU9KXF5_9STRA</name>
<evidence type="ECO:0000256" key="3">
    <source>
        <dbReference type="ARBA" id="ARBA00023315"/>
    </source>
</evidence>
<dbReference type="GO" id="GO:0006635">
    <property type="term" value="P:fatty acid beta-oxidation"/>
    <property type="evidence" value="ECO:0007669"/>
    <property type="project" value="TreeGrafter"/>
</dbReference>
<dbReference type="PANTHER" id="PTHR22589">
    <property type="entry name" value="CARNITINE O-ACYLTRANSFERASE"/>
    <property type="match status" value="1"/>
</dbReference>
<dbReference type="GO" id="GO:0004095">
    <property type="term" value="F:carnitine O-palmitoyltransferase activity"/>
    <property type="evidence" value="ECO:0007669"/>
    <property type="project" value="TreeGrafter"/>
</dbReference>
<dbReference type="InterPro" id="IPR000542">
    <property type="entry name" value="Carn_acyl_trans"/>
</dbReference>
<evidence type="ECO:0000313" key="8">
    <source>
        <dbReference type="EMBL" id="CAH0516760.1"/>
    </source>
</evidence>
<dbReference type="PROSITE" id="PS00439">
    <property type="entry name" value="ACYLTRANSF_C_1"/>
    <property type="match status" value="1"/>
</dbReference>
<dbReference type="Proteomes" id="UP001158986">
    <property type="component" value="Unassembled WGS sequence"/>
</dbReference>
<evidence type="ECO:0000313" key="7">
    <source>
        <dbReference type="EMBL" id="CAH0477775.1"/>
    </source>
</evidence>
<comment type="caution">
    <text evidence="7">The sequence shown here is derived from an EMBL/GenBank/DDBJ whole genome shotgun (WGS) entry which is preliminary data.</text>
</comment>
<dbReference type="PROSITE" id="PS00440">
    <property type="entry name" value="ACYLTRANSF_C_2"/>
    <property type="match status" value="1"/>
</dbReference>
<keyword evidence="3 5" id="KW-0012">Acyltransferase</keyword>
<dbReference type="GO" id="GO:0005739">
    <property type="term" value="C:mitochondrion"/>
    <property type="evidence" value="ECO:0007669"/>
    <property type="project" value="TreeGrafter"/>
</dbReference>
<accession>A0AAU9KXF5</accession>
<feature type="active site" description="Proton acceptor" evidence="4">
    <location>
        <position position="342"/>
    </location>
</feature>
<comment type="similarity">
    <text evidence="1 5">Belongs to the carnitine/choline acetyltransferase family.</text>
</comment>
<dbReference type="Pfam" id="PF00755">
    <property type="entry name" value="Carn_acyltransf"/>
    <property type="match status" value="1"/>
</dbReference>
<dbReference type="InterPro" id="IPR039551">
    <property type="entry name" value="Cho/carn_acyl_trans"/>
</dbReference>
<organism evidence="7 10">
    <name type="scientific">Peronospora belbahrii</name>
    <dbReference type="NCBI Taxonomy" id="622444"/>
    <lineage>
        <taxon>Eukaryota</taxon>
        <taxon>Sar</taxon>
        <taxon>Stramenopiles</taxon>
        <taxon>Oomycota</taxon>
        <taxon>Peronosporomycetes</taxon>
        <taxon>Peronosporales</taxon>
        <taxon>Peronosporaceae</taxon>
        <taxon>Peronospora</taxon>
    </lineage>
</organism>
<sequence>MMRLSTSLRTLVSQVHAHDRALCSAAGTQHPGWFNRMLYTNEYNLPRLPVPQLKETVERYLDSVRPLLNTSNWEEHADLAKTFLDAEGRKLQDLLLKRELKHVMGRSYPFSYIEMDWDEMYLGGRYPSPINVNPSYGLLDETDGNLDGMVPRSAAFVRSMVKWWAKVKNSELEQDKNQCMAGFARQYGTAKVPKKGMDVLSSCPCATHIVVMKSNQFYKLNVLSPDGNQLLSQRQLEAQLDFILNSSSKGNHDDLDVSTLTAEERNTWAQIRDDLVAHHPANAETLEAIDTALFMLVLEDRNPTDMKQRIKLSLHGEGSQRWFDKLQVMVQPDGHVTVNFEHSFSDGTVWNRWLHECWHDMRESDSGFAPLKEMPEYNSAPKPAQLSWKLSHNLVEDVRKAEHHFAEFAGNLNLEYLVYDNFAKNNCKQWKLSPDGVAQMAVQLAFYRAHGKIAPTYESCSTRAFHHGRTETIRSATPAVEAFVRAVETGAAAKTQRELLVAAANHHVEMAKMAQKGMGVDRHLTALNSIASQNDIFSNFLASPVRAESSNFLISSSNVTMPFLQYFSFGAVVPHGYGVGYLLHNKSINITLTNYKDSGVSDGKKFKEALEGSLDTIKVLADSLAP</sequence>